<keyword evidence="1" id="KW-0488">Methylation</keyword>
<dbReference type="NCBIfam" id="TIGR02532">
    <property type="entry name" value="IV_pilin_GFxxxE"/>
    <property type="match status" value="1"/>
</dbReference>
<evidence type="ECO:0000313" key="3">
    <source>
        <dbReference type="Proteomes" id="UP001214250"/>
    </source>
</evidence>
<evidence type="ECO:0000313" key="2">
    <source>
        <dbReference type="EMBL" id="WDE97793.1"/>
    </source>
</evidence>
<dbReference type="SUPFAM" id="SSF54523">
    <property type="entry name" value="Pili subunits"/>
    <property type="match status" value="1"/>
</dbReference>
<accession>A0ABY7VWZ4</accession>
<sequence length="258" mass="28483">MKKFSLIELLIVIAIIGILASLLAPALSKARKTSKMAVCLSTQRQIGIAIQMYTSDNKSYYPAAHGNYGWDDMITSYYGLPWTDADKQEIAMTNTNYSYTKLQCPSDNVESASAARFRKSYIVNDYRSTGNWSVGVIGREDSGNTNPSQDRLSESMQITAVSNASRTIVLGEHWNKWNFAGGGGDQSHGTSGYFYREFIFNPNSAAADKVSNHFGKGESNFSLVDGSSRRMNSYQVLEGTPISSTLSNFQGSWFDSQQ</sequence>
<name>A0ABY7VWZ4_9BACT</name>
<keyword evidence="3" id="KW-1185">Reference proteome</keyword>
<dbReference type="Proteomes" id="UP001214250">
    <property type="component" value="Chromosome 2"/>
</dbReference>
<organism evidence="2 3">
    <name type="scientific">Lentisphaera profundi</name>
    <dbReference type="NCBI Taxonomy" id="1658616"/>
    <lineage>
        <taxon>Bacteria</taxon>
        <taxon>Pseudomonadati</taxon>
        <taxon>Lentisphaerota</taxon>
        <taxon>Lentisphaeria</taxon>
        <taxon>Lentisphaerales</taxon>
        <taxon>Lentisphaeraceae</taxon>
        <taxon>Lentisphaera</taxon>
    </lineage>
</organism>
<protein>
    <submittedName>
        <fullName evidence="2">Type II secretion system protein</fullName>
    </submittedName>
</protein>
<dbReference type="EMBL" id="CP117812">
    <property type="protein sequence ID" value="WDE97793.1"/>
    <property type="molecule type" value="Genomic_DNA"/>
</dbReference>
<dbReference type="InterPro" id="IPR045584">
    <property type="entry name" value="Pilin-like"/>
</dbReference>
<gene>
    <name evidence="2" type="ORF">PQO03_18360</name>
</gene>
<evidence type="ECO:0000256" key="1">
    <source>
        <dbReference type="ARBA" id="ARBA00022481"/>
    </source>
</evidence>
<dbReference type="InterPro" id="IPR000983">
    <property type="entry name" value="Bac_GSPG_pilin"/>
</dbReference>
<dbReference type="PRINTS" id="PR00813">
    <property type="entry name" value="BCTERIALGSPG"/>
</dbReference>
<dbReference type="Gene3D" id="3.30.700.10">
    <property type="entry name" value="Glycoprotein, Type 4 Pilin"/>
    <property type="match status" value="1"/>
</dbReference>
<proteinExistence type="predicted"/>
<dbReference type="RefSeq" id="WP_274152396.1">
    <property type="nucleotide sequence ID" value="NZ_CP117812.1"/>
</dbReference>
<dbReference type="InterPro" id="IPR012902">
    <property type="entry name" value="N_methyl_site"/>
</dbReference>
<dbReference type="PANTHER" id="PTHR30093">
    <property type="entry name" value="GENERAL SECRETION PATHWAY PROTEIN G"/>
    <property type="match status" value="1"/>
</dbReference>
<reference evidence="2 3" key="1">
    <citation type="submission" date="2023-02" db="EMBL/GenBank/DDBJ databases">
        <title>Genome sequence of Lentisphaera profundi SAORIC-696.</title>
        <authorList>
            <person name="Kim e."/>
            <person name="Cho J.-C."/>
            <person name="Choi A."/>
            <person name="Kang I."/>
        </authorList>
    </citation>
    <scope>NUCLEOTIDE SEQUENCE [LARGE SCALE GENOMIC DNA]</scope>
    <source>
        <strain evidence="2 3">SAORIC-696</strain>
    </source>
</reference>